<dbReference type="AlphaFoldDB" id="A0A383VLS6"/>
<accession>A0A383VLS6</accession>
<protein>
    <submittedName>
        <fullName evidence="2">Uncharacterized protein</fullName>
    </submittedName>
</protein>
<reference evidence="2 3" key="1">
    <citation type="submission" date="2016-10" db="EMBL/GenBank/DDBJ databases">
        <authorList>
            <person name="Cai Z."/>
        </authorList>
    </citation>
    <scope>NUCLEOTIDE SEQUENCE [LARGE SCALE GENOMIC DNA]</scope>
</reference>
<feature type="compositionally biased region" description="Basic and acidic residues" evidence="1">
    <location>
        <begin position="23"/>
        <end position="37"/>
    </location>
</feature>
<evidence type="ECO:0000313" key="3">
    <source>
        <dbReference type="Proteomes" id="UP000256970"/>
    </source>
</evidence>
<keyword evidence="3" id="KW-1185">Reference proteome</keyword>
<sequence length="117" mass="12333">MADGSQKQSWQQYHRQHARLRLVSKEGHKQLTAEHNRQRSQAGTLSRGSGGSATASGSPGRPSATAAAAGAGAAAERARPKAAAATARDVTVDEHDELVDQLVRLRVKPVLPHITAP</sequence>
<name>A0A383VLS6_TETOB</name>
<evidence type="ECO:0000256" key="1">
    <source>
        <dbReference type="SAM" id="MobiDB-lite"/>
    </source>
</evidence>
<gene>
    <name evidence="2" type="ORF">BQ4739_LOCUS5793</name>
</gene>
<dbReference type="Proteomes" id="UP000256970">
    <property type="component" value="Unassembled WGS sequence"/>
</dbReference>
<evidence type="ECO:0000313" key="2">
    <source>
        <dbReference type="EMBL" id="SZX65356.1"/>
    </source>
</evidence>
<organism evidence="2 3">
    <name type="scientific">Tetradesmus obliquus</name>
    <name type="common">Green alga</name>
    <name type="synonym">Acutodesmus obliquus</name>
    <dbReference type="NCBI Taxonomy" id="3088"/>
    <lineage>
        <taxon>Eukaryota</taxon>
        <taxon>Viridiplantae</taxon>
        <taxon>Chlorophyta</taxon>
        <taxon>core chlorophytes</taxon>
        <taxon>Chlorophyceae</taxon>
        <taxon>CS clade</taxon>
        <taxon>Sphaeropleales</taxon>
        <taxon>Scenedesmaceae</taxon>
        <taxon>Tetradesmus</taxon>
    </lineage>
</organism>
<dbReference type="EMBL" id="FNXT01000617">
    <property type="protein sequence ID" value="SZX65356.1"/>
    <property type="molecule type" value="Genomic_DNA"/>
</dbReference>
<proteinExistence type="predicted"/>
<feature type="compositionally biased region" description="Low complexity" evidence="1">
    <location>
        <begin position="42"/>
        <end position="88"/>
    </location>
</feature>
<feature type="compositionally biased region" description="Polar residues" evidence="1">
    <location>
        <begin position="1"/>
        <end position="13"/>
    </location>
</feature>
<feature type="region of interest" description="Disordered" evidence="1">
    <location>
        <begin position="1"/>
        <end position="91"/>
    </location>
</feature>